<dbReference type="Proteomes" id="UP000036166">
    <property type="component" value="Unassembled WGS sequence"/>
</dbReference>
<protein>
    <submittedName>
        <fullName evidence="1">Uncharacterized protein</fullName>
    </submittedName>
</protein>
<organism evidence="1 2">
    <name type="scientific">Parabacteroides goldsteinii</name>
    <dbReference type="NCBI Taxonomy" id="328812"/>
    <lineage>
        <taxon>Bacteria</taxon>
        <taxon>Pseudomonadati</taxon>
        <taxon>Bacteroidota</taxon>
        <taxon>Bacteroidia</taxon>
        <taxon>Bacteroidales</taxon>
        <taxon>Tannerellaceae</taxon>
        <taxon>Parabacteroides</taxon>
    </lineage>
</organism>
<dbReference type="AlphaFoldDB" id="A0A0J6FGK7"/>
<dbReference type="PATRIC" id="fig|328812.4.peg.2981"/>
<comment type="caution">
    <text evidence="1">The sequence shown here is derived from an EMBL/GenBank/DDBJ whole genome shotgun (WGS) entry which is preliminary data.</text>
</comment>
<evidence type="ECO:0000313" key="1">
    <source>
        <dbReference type="EMBL" id="KMM33607.1"/>
    </source>
</evidence>
<gene>
    <name evidence="1" type="ORF">ACM15_11370</name>
</gene>
<evidence type="ECO:0000313" key="2">
    <source>
        <dbReference type="Proteomes" id="UP000036166"/>
    </source>
</evidence>
<name>A0A0J6FGK7_9BACT</name>
<dbReference type="EMBL" id="LFJV01000033">
    <property type="protein sequence ID" value="KMM33607.1"/>
    <property type="molecule type" value="Genomic_DNA"/>
</dbReference>
<reference evidence="1 2" key="1">
    <citation type="submission" date="2015-06" db="EMBL/GenBank/DDBJ databases">
        <title>Draft Genome Sequence of Parabacteroides goldsteinii with Putative Novel Metallo-Beta-Lactamases Isolated from a Blood Culture from a Human Patient.</title>
        <authorList>
            <person name="Krogh T.J."/>
            <person name="Agergaard C.N."/>
            <person name="Moller-Jensen J."/>
            <person name="Justesen U.S."/>
        </authorList>
    </citation>
    <scope>NUCLEOTIDE SEQUENCE [LARGE SCALE GENOMIC DNA]</scope>
    <source>
        <strain evidence="1 2">910340</strain>
    </source>
</reference>
<sequence>MKTEKQWKGDTFRVMQPSKGGGVSIVDNRPVTIHQSEMIDSIQKKDTIQLKRNMFSVHNGHTFIVDNRTVENIMQQYGMGRGVIQNALGQMAAHQGGNGIRLGLPGYTAELKIQAMGDDRLFSRSNLANQRIWFNIVAPGLH</sequence>
<accession>A0A0J6FGK7</accession>
<proteinExistence type="predicted"/>
<dbReference type="RefSeq" id="WP_048315545.1">
    <property type="nucleotide sequence ID" value="NZ_CP165599.1"/>
</dbReference>